<sequence>MNGYEIIRTTATEAGCRVTDLLAMSNRRDPFYCGQPAQKRDAEWFADLRAALGIGANVHLRRIHYQLVSQAEPPIKPNGEPYRNTDKDWKWFCESVVAARTLGLVDVQDFVDRRNPDPLILRGDYEAEPLAFTISAPDLWFYTIDSELEEPRLILPGIEVKGYAYDDGDQPYLLEVWTEKTTMNDVLAPLCQRYRANLVTAAGFQSITAAVNLIGRAQATGKPARVFYISDFDPAGDKMPIAVARQTEYWIRQYGLDTDITLTPIALTAEQVTDYQLPRIPIKESDNRRHKFEARYGAGAVELDALEAIYPGELGRLVNEALAPYWDDRLETRMERQRAEVRNTISREWNAHIDDLSDLVEEIESDIGGVYDQFADELADLANRLNDAIGPARATLDDIEVELDRRRETFTAELPERIESDLEPPDESAWMFSSLRGYMDQLRHYRKEAA</sequence>
<organism evidence="1 2">
    <name type="scientific">Thiorhodovibrio winogradskyi</name>
    <dbReference type="NCBI Taxonomy" id="77007"/>
    <lineage>
        <taxon>Bacteria</taxon>
        <taxon>Pseudomonadati</taxon>
        <taxon>Pseudomonadota</taxon>
        <taxon>Gammaproteobacteria</taxon>
        <taxon>Chromatiales</taxon>
        <taxon>Chromatiaceae</taxon>
        <taxon>Thiorhodovibrio</taxon>
    </lineage>
</organism>
<reference evidence="1 2" key="1">
    <citation type="journal article" date="2023" name="Microorganisms">
        <title>Thiorhodovibrio frisius and Trv. litoralis spp. nov., Two Novel Members from a Clade of Fastidious Purple Sulfur Bacteria That Exhibit Unique Red-Shifted Light-Harvesting Capabilities.</title>
        <authorList>
            <person name="Methner A."/>
            <person name="Kuzyk S.B."/>
            <person name="Petersen J."/>
            <person name="Bauer S."/>
            <person name="Brinkmann H."/>
            <person name="Sichau K."/>
            <person name="Wanner G."/>
            <person name="Wolf J."/>
            <person name="Neumann-Schaal M."/>
            <person name="Henke P."/>
            <person name="Tank M."/>
            <person name="Sproer C."/>
            <person name="Bunk B."/>
            <person name="Overmann J."/>
        </authorList>
    </citation>
    <scope>NUCLEOTIDE SEQUENCE [LARGE SCALE GENOMIC DNA]</scope>
    <source>
        <strain evidence="1 2">DSM 6702</strain>
    </source>
</reference>
<keyword evidence="2" id="KW-1185">Reference proteome</keyword>
<dbReference type="RefSeq" id="WP_328986143.1">
    <property type="nucleotide sequence ID" value="NZ_CP121472.1"/>
</dbReference>
<accession>A0ABZ0S4W0</accession>
<proteinExistence type="predicted"/>
<protein>
    <recommendedName>
        <fullName evidence="3">Wadjet protein JetD C-terminal domain-containing protein</fullName>
    </recommendedName>
</protein>
<name>A0ABZ0S4W0_9GAMM</name>
<evidence type="ECO:0000313" key="1">
    <source>
        <dbReference type="EMBL" id="WPL15577.1"/>
    </source>
</evidence>
<evidence type="ECO:0000313" key="2">
    <source>
        <dbReference type="Proteomes" id="UP001432180"/>
    </source>
</evidence>
<gene>
    <name evidence="1" type="ORF">Thiowin_00478</name>
</gene>
<evidence type="ECO:0008006" key="3">
    <source>
        <dbReference type="Google" id="ProtNLM"/>
    </source>
</evidence>
<dbReference type="EMBL" id="CP121472">
    <property type="protein sequence ID" value="WPL15577.1"/>
    <property type="molecule type" value="Genomic_DNA"/>
</dbReference>
<dbReference type="Proteomes" id="UP001432180">
    <property type="component" value="Chromosome"/>
</dbReference>